<feature type="chain" id="PRO_5019328602" description="Lipoprotein" evidence="1">
    <location>
        <begin position="22"/>
        <end position="802"/>
    </location>
</feature>
<evidence type="ECO:0000313" key="3">
    <source>
        <dbReference type="Proteomes" id="UP000290495"/>
    </source>
</evidence>
<dbReference type="RefSeq" id="WP_004794330.1">
    <property type="nucleotide sequence ID" value="NZ_LR215010.1"/>
</dbReference>
<dbReference type="EMBL" id="LR215010">
    <property type="protein sequence ID" value="VEU68619.1"/>
    <property type="molecule type" value="Genomic_DNA"/>
</dbReference>
<reference evidence="2 3" key="1">
    <citation type="submission" date="2019-01" db="EMBL/GenBank/DDBJ databases">
        <authorList>
            <consortium name="Pathogen Informatics"/>
        </authorList>
    </citation>
    <scope>NUCLEOTIDE SEQUENCE [LARGE SCALE GENOMIC DNA]</scope>
    <source>
        <strain evidence="2 3">NCTC10146</strain>
    </source>
</reference>
<dbReference type="PROSITE" id="PS51257">
    <property type="entry name" value="PROKAR_LIPOPROTEIN"/>
    <property type="match status" value="1"/>
</dbReference>
<dbReference type="Gene3D" id="3.40.190.10">
    <property type="entry name" value="Periplasmic binding protein-like II"/>
    <property type="match status" value="1"/>
</dbReference>
<protein>
    <recommendedName>
        <fullName evidence="4">Lipoprotein</fullName>
    </recommendedName>
</protein>
<gene>
    <name evidence="2" type="ORF">NCTC10146_00065</name>
</gene>
<dbReference type="Proteomes" id="UP000290495">
    <property type="component" value="Chromosome"/>
</dbReference>
<accession>A0A449APZ6</accession>
<proteinExistence type="predicted"/>
<feature type="signal peptide" evidence="1">
    <location>
        <begin position="1"/>
        <end position="21"/>
    </location>
</feature>
<evidence type="ECO:0008006" key="4">
    <source>
        <dbReference type="Google" id="ProtNLM"/>
    </source>
</evidence>
<evidence type="ECO:0000256" key="1">
    <source>
        <dbReference type="SAM" id="SignalP"/>
    </source>
</evidence>
<keyword evidence="1" id="KW-0732">Signal</keyword>
<dbReference type="AlphaFoldDB" id="A0A449APZ6"/>
<sequence>MKKSKFILPAVGLLTAGSFAAAISCTPSSKQKEESKEIIIAVDGVQKEFYDEVIKLYEKTESAKKFKIKTFQKDVWGALDINVQGINSKDVADIFYMPADRVTDFTQSKKLAYIEDFIPELFEEVAQKIGATKEEIDLMKQFGTIRGRKDGKSQSKLMAIRHNTEGLILASRLSETEAANELKNASTDTLQELVVQGKALLRFQDFWFGNGVLAGAFEKIRTTSNDETLKKTNLMQRILYTDAKTAKITSGFIKTNQYHDNFKSALKVMAGLFYPIYEAAYLKSESDFSKTVWGQKGITQGDLKEVLSKDVGNAQAKIFSLMTSGKADYTVIGSWDTQNAEKSAKAQSFFNVVKTDNDNEYLQGPGAWAYGINSRNNGSSPERKQAFKDLFKAMFEVSSYKEYFKKDSKIPFSGKVQQALVDDVRKENEAELNLVTEFAKSLGFKDYDALRTDAQTKISEISSLATRGNWGNSWSAENDKTAADAESNQLKGSELKNEIKKPSALSDEEYNGIEVLDILPLRNTVAYILGVSNVDDLVGKLAADATDNQQWLVGNQLLKENALKSEKAAELKEGAIAFHMRKVEKFIFGANGDSGEEKEALIQKLTNALLEDKKAGNSEKINTIKSEVLAKAKEFISEFSKNETTITDENLTRVVGLYLNTYLNPAKVRAAVLGIYENSKYVTGKEATFKEVDEKITQFEKKLTFNKLLKVFSSTQSIAEGGLGVLKAQKTRPDNSNPQFTPVWGFMNDQTFGNAELYKQMAEKKVDSIDKFVDEIANVLSQKFDEVAGKLNVSNSTTSVEF</sequence>
<evidence type="ECO:0000313" key="2">
    <source>
        <dbReference type="EMBL" id="VEU68619.1"/>
    </source>
</evidence>
<name>A0A449APZ6_9BACT</name>
<organism evidence="2 3">
    <name type="scientific">Mycoplasmopsis canis</name>
    <dbReference type="NCBI Taxonomy" id="29555"/>
    <lineage>
        <taxon>Bacteria</taxon>
        <taxon>Bacillati</taxon>
        <taxon>Mycoplasmatota</taxon>
        <taxon>Mycoplasmoidales</taxon>
        <taxon>Metamycoplasmataceae</taxon>
        <taxon>Mycoplasmopsis</taxon>
    </lineage>
</organism>